<sequence>MDEETFTWGFPTRPPPRHGHLCPLPPQESGMTQWPCLDSLEEDKRPAQNDYPHLQRRITACSITPWFLL</sequence>
<dbReference type="AlphaFoldDB" id="A6HTD9"/>
<evidence type="ECO:0000313" key="1">
    <source>
        <dbReference type="EMBL" id="EDM15583.1"/>
    </source>
</evidence>
<accession>A6HTD9</accession>
<proteinExistence type="predicted"/>
<name>A6HTD9_RAT</name>
<dbReference type="EMBL" id="CH473950">
    <property type="protein sequence ID" value="EDM15583.1"/>
    <property type="molecule type" value="Genomic_DNA"/>
</dbReference>
<reference evidence="1 2" key="1">
    <citation type="submission" date="2005-09" db="EMBL/GenBank/DDBJ databases">
        <authorList>
            <person name="Mural R.J."/>
            <person name="Li P.W."/>
            <person name="Adams M.D."/>
            <person name="Amanatides P.G."/>
            <person name="Baden-Tillson H."/>
            <person name="Barnstead M."/>
            <person name="Chin S.H."/>
            <person name="Dew I."/>
            <person name="Evans C.A."/>
            <person name="Ferriera S."/>
            <person name="Flanigan M."/>
            <person name="Fosler C."/>
            <person name="Glodek A."/>
            <person name="Gu Z."/>
            <person name="Holt R.A."/>
            <person name="Jennings D."/>
            <person name="Kraft C.L."/>
            <person name="Lu F."/>
            <person name="Nguyen T."/>
            <person name="Nusskern D.R."/>
            <person name="Pfannkoch C.M."/>
            <person name="Sitter C."/>
            <person name="Sutton G.G."/>
            <person name="Venter J.C."/>
            <person name="Wang Z."/>
            <person name="Woodage T."/>
            <person name="Zheng X.H."/>
            <person name="Zhong F."/>
        </authorList>
    </citation>
    <scope>NUCLEOTIDE SEQUENCE [LARGE SCALE GENOMIC DNA]</scope>
    <source>
        <strain>BN</strain>
        <strain evidence="2">Sprague-Dawley</strain>
    </source>
</reference>
<evidence type="ECO:0000313" key="2">
    <source>
        <dbReference type="Proteomes" id="UP000234681"/>
    </source>
</evidence>
<organism evidence="1 2">
    <name type="scientific">Rattus norvegicus</name>
    <name type="common">Rat</name>
    <dbReference type="NCBI Taxonomy" id="10116"/>
    <lineage>
        <taxon>Eukaryota</taxon>
        <taxon>Metazoa</taxon>
        <taxon>Chordata</taxon>
        <taxon>Craniata</taxon>
        <taxon>Vertebrata</taxon>
        <taxon>Euteleostomi</taxon>
        <taxon>Mammalia</taxon>
        <taxon>Eutheria</taxon>
        <taxon>Euarchontoglires</taxon>
        <taxon>Glires</taxon>
        <taxon>Rodentia</taxon>
        <taxon>Myomorpha</taxon>
        <taxon>Muroidea</taxon>
        <taxon>Muridae</taxon>
        <taxon>Murinae</taxon>
        <taxon>Rattus</taxon>
    </lineage>
</organism>
<protein>
    <submittedName>
        <fullName evidence="1">RCG59490, isoform CRA_b</fullName>
    </submittedName>
</protein>
<gene>
    <name evidence="1" type="ORF">rCG_59490</name>
</gene>
<dbReference type="Proteomes" id="UP000234681">
    <property type="component" value="Chromosome 7"/>
</dbReference>